<dbReference type="InterPro" id="IPR015424">
    <property type="entry name" value="PyrdxlP-dep_Trfase"/>
</dbReference>
<dbReference type="GO" id="GO:0019346">
    <property type="term" value="P:transsulfuration"/>
    <property type="evidence" value="ECO:0007669"/>
    <property type="project" value="InterPro"/>
</dbReference>
<comment type="caution">
    <text evidence="4">The sequence shown here is derived from an EMBL/GenBank/DDBJ whole genome shotgun (WGS) entry which is preliminary data.</text>
</comment>
<dbReference type="Pfam" id="PF01053">
    <property type="entry name" value="Cys_Met_Meta_PP"/>
    <property type="match status" value="1"/>
</dbReference>
<gene>
    <name evidence="4" type="ORF">JBS370_LOCUS9474</name>
</gene>
<evidence type="ECO:0008006" key="6">
    <source>
        <dbReference type="Google" id="ProtNLM"/>
    </source>
</evidence>
<dbReference type="Proteomes" id="UP000663836">
    <property type="component" value="Unassembled WGS sequence"/>
</dbReference>
<evidence type="ECO:0000256" key="2">
    <source>
        <dbReference type="ARBA" id="ARBA00022898"/>
    </source>
</evidence>
<evidence type="ECO:0000256" key="3">
    <source>
        <dbReference type="RuleBase" id="RU362118"/>
    </source>
</evidence>
<feature type="non-terminal residue" evidence="4">
    <location>
        <position position="1"/>
    </location>
</feature>
<evidence type="ECO:0000256" key="1">
    <source>
        <dbReference type="ARBA" id="ARBA00001933"/>
    </source>
</evidence>
<evidence type="ECO:0000313" key="4">
    <source>
        <dbReference type="EMBL" id="CAF3700520.1"/>
    </source>
</evidence>
<dbReference type="Gene3D" id="3.90.1150.10">
    <property type="entry name" value="Aspartate Aminotransferase, domain 1"/>
    <property type="match status" value="1"/>
</dbReference>
<dbReference type="SUPFAM" id="SSF53383">
    <property type="entry name" value="PLP-dependent transferases"/>
    <property type="match status" value="1"/>
</dbReference>
<comment type="cofactor">
    <cofactor evidence="1 3">
        <name>pyridoxal 5'-phosphate</name>
        <dbReference type="ChEBI" id="CHEBI:597326"/>
    </cofactor>
</comment>
<evidence type="ECO:0000313" key="5">
    <source>
        <dbReference type="Proteomes" id="UP000663836"/>
    </source>
</evidence>
<protein>
    <recommendedName>
        <fullName evidence="6">Cystathionine gamma-synthase</fullName>
    </recommendedName>
</protein>
<dbReference type="AlphaFoldDB" id="A0A818UH36"/>
<reference evidence="4" key="1">
    <citation type="submission" date="2021-02" db="EMBL/GenBank/DDBJ databases">
        <authorList>
            <person name="Nowell W R."/>
        </authorList>
    </citation>
    <scope>NUCLEOTIDE SEQUENCE</scope>
</reference>
<comment type="similarity">
    <text evidence="3">Belongs to the trans-sulfuration enzymes family.</text>
</comment>
<sequence length="46" mass="5197">VPEEYRRQLGITDGLIRISVGLEDVQDLINDIESALQYAFSTTNDK</sequence>
<keyword evidence="2 3" id="KW-0663">Pyridoxal phosphate</keyword>
<dbReference type="GO" id="GO:0030170">
    <property type="term" value="F:pyridoxal phosphate binding"/>
    <property type="evidence" value="ECO:0007669"/>
    <property type="project" value="InterPro"/>
</dbReference>
<dbReference type="InterPro" id="IPR000277">
    <property type="entry name" value="Cys/Met-Metab_PyrdxlP-dep_enz"/>
</dbReference>
<dbReference type="InterPro" id="IPR015422">
    <property type="entry name" value="PyrdxlP-dep_Trfase_small"/>
</dbReference>
<organism evidence="4 5">
    <name type="scientific">Rotaria sordida</name>
    <dbReference type="NCBI Taxonomy" id="392033"/>
    <lineage>
        <taxon>Eukaryota</taxon>
        <taxon>Metazoa</taxon>
        <taxon>Spiralia</taxon>
        <taxon>Gnathifera</taxon>
        <taxon>Rotifera</taxon>
        <taxon>Eurotatoria</taxon>
        <taxon>Bdelloidea</taxon>
        <taxon>Philodinida</taxon>
        <taxon>Philodinidae</taxon>
        <taxon>Rotaria</taxon>
    </lineage>
</organism>
<name>A0A818UH36_9BILA</name>
<accession>A0A818UH36</accession>
<proteinExistence type="inferred from homology"/>
<dbReference type="EMBL" id="CAJOBD010000643">
    <property type="protein sequence ID" value="CAF3700520.1"/>
    <property type="molecule type" value="Genomic_DNA"/>
</dbReference>